<feature type="region of interest" description="Disordered" evidence="1">
    <location>
        <begin position="42"/>
        <end position="69"/>
    </location>
</feature>
<dbReference type="EMBL" id="CAADFD010000204">
    <property type="protein sequence ID" value="VFJ70982.1"/>
    <property type="molecule type" value="Genomic_DNA"/>
</dbReference>
<feature type="region of interest" description="Disordered" evidence="1">
    <location>
        <begin position="103"/>
        <end position="123"/>
    </location>
</feature>
<reference evidence="2" key="1">
    <citation type="submission" date="2019-02" db="EMBL/GenBank/DDBJ databases">
        <authorList>
            <person name="Gruber-Vodicka R. H."/>
            <person name="Seah K. B. B."/>
        </authorList>
    </citation>
    <scope>NUCLEOTIDE SEQUENCE</scope>
    <source>
        <strain evidence="2">BECK_BZ106</strain>
    </source>
</reference>
<sequence length="123" mass="12747">MVHQGVGDGTGDFIHEGQIRPCQAQLGHGGVLGYLNGVANTGDGMGERLVDEPGDGQLPEGEMEPVGDGTKFGKGGLAARGVGLAEQDIVPAVVPLVETAYSGANRSPIPEETDHLFRNELDQ</sequence>
<organism evidence="2">
    <name type="scientific">Candidatus Kentrum sp. FW</name>
    <dbReference type="NCBI Taxonomy" id="2126338"/>
    <lineage>
        <taxon>Bacteria</taxon>
        <taxon>Pseudomonadati</taxon>
        <taxon>Pseudomonadota</taxon>
        <taxon>Gammaproteobacteria</taxon>
        <taxon>Candidatus Kentrum</taxon>
    </lineage>
</organism>
<protein>
    <submittedName>
        <fullName evidence="2">Uncharacterized protein</fullName>
    </submittedName>
</protein>
<proteinExistence type="predicted"/>
<accession>A0A450TRM3</accession>
<feature type="compositionally biased region" description="Basic and acidic residues" evidence="1">
    <location>
        <begin position="112"/>
        <end position="123"/>
    </location>
</feature>
<evidence type="ECO:0000313" key="2">
    <source>
        <dbReference type="EMBL" id="VFJ70982.1"/>
    </source>
</evidence>
<evidence type="ECO:0000256" key="1">
    <source>
        <dbReference type="SAM" id="MobiDB-lite"/>
    </source>
</evidence>
<name>A0A450TRM3_9GAMM</name>
<gene>
    <name evidence="2" type="ORF">BECKFW1821B_GA0114236_12041</name>
</gene>
<dbReference type="AlphaFoldDB" id="A0A450TRM3"/>